<evidence type="ECO:0000256" key="1">
    <source>
        <dbReference type="SAM" id="MobiDB-lite"/>
    </source>
</evidence>
<evidence type="ECO:0000313" key="2">
    <source>
        <dbReference type="EMBL" id="VFJ77678.1"/>
    </source>
</evidence>
<proteinExistence type="predicted"/>
<sequence length="211" mass="24348">MRKYTLGDIRLLARTDELHGNLSGPATKKIYERAWKLFKQAEYERLAGAYRNMRRYFDKTRPRSSDIGERRKPKPQGKPGYLRIDTIHQGDLDGIKGIYHINAADEVTQFECVCSTERISERYLIPVLEILITQFPFVIFSRVLWTSPSERSSPYGTCGQPDGQHPCCPPPAHTLRPLAHRAHNKSINEFHIQKQVDESHDKHASHAPYPR</sequence>
<dbReference type="EMBL" id="CAADFE010000135">
    <property type="protein sequence ID" value="VFJ77678.1"/>
    <property type="molecule type" value="Genomic_DNA"/>
</dbReference>
<name>A0A450U3G1_9GAMM</name>
<reference evidence="2" key="1">
    <citation type="submission" date="2019-02" db="EMBL/GenBank/DDBJ databases">
        <authorList>
            <person name="Gruber-Vodicka R. H."/>
            <person name="Seah K. B. B."/>
        </authorList>
    </citation>
    <scope>NUCLEOTIDE SEQUENCE</scope>
    <source>
        <strain evidence="2">BECK_BZ131</strain>
    </source>
</reference>
<feature type="region of interest" description="Disordered" evidence="1">
    <location>
        <begin position="61"/>
        <end position="82"/>
    </location>
</feature>
<protein>
    <submittedName>
        <fullName evidence="2">Uncharacterized protein</fullName>
    </submittedName>
</protein>
<gene>
    <name evidence="2" type="ORF">BECKFW1821C_GA0114237_11352</name>
</gene>
<dbReference type="AlphaFoldDB" id="A0A450U3G1"/>
<organism evidence="2">
    <name type="scientific">Candidatus Kentrum sp. FW</name>
    <dbReference type="NCBI Taxonomy" id="2126338"/>
    <lineage>
        <taxon>Bacteria</taxon>
        <taxon>Pseudomonadati</taxon>
        <taxon>Pseudomonadota</taxon>
        <taxon>Gammaproteobacteria</taxon>
        <taxon>Candidatus Kentrum</taxon>
    </lineage>
</organism>
<feature type="compositionally biased region" description="Basic and acidic residues" evidence="1">
    <location>
        <begin position="61"/>
        <end position="70"/>
    </location>
</feature>
<accession>A0A450U3G1</accession>